<dbReference type="SMART" id="SM01117">
    <property type="entry name" value="Cyt-b5"/>
    <property type="match status" value="1"/>
</dbReference>
<name>A0A8J2P4D5_9HEXA</name>
<dbReference type="PIRSF" id="PIRSF015921">
    <property type="entry name" value="FA_sphinglp_des"/>
    <property type="match status" value="1"/>
</dbReference>
<dbReference type="InterPro" id="IPR005804">
    <property type="entry name" value="FA_desaturase_dom"/>
</dbReference>
<dbReference type="OrthoDB" id="7772743at2759"/>
<feature type="transmembrane region" description="Helical" evidence="12">
    <location>
        <begin position="264"/>
        <end position="286"/>
    </location>
</feature>
<evidence type="ECO:0000256" key="2">
    <source>
        <dbReference type="ARBA" id="ARBA00009295"/>
    </source>
</evidence>
<evidence type="ECO:0000256" key="4">
    <source>
        <dbReference type="ARBA" id="ARBA00022692"/>
    </source>
</evidence>
<evidence type="ECO:0000256" key="9">
    <source>
        <dbReference type="ARBA" id="ARBA00023098"/>
    </source>
</evidence>
<dbReference type="GO" id="GO:0046872">
    <property type="term" value="F:metal ion binding"/>
    <property type="evidence" value="ECO:0007669"/>
    <property type="project" value="UniProtKB-KW"/>
</dbReference>
<dbReference type="GO" id="GO:0016020">
    <property type="term" value="C:membrane"/>
    <property type="evidence" value="ECO:0007669"/>
    <property type="project" value="UniProtKB-SubCell"/>
</dbReference>
<dbReference type="InterPro" id="IPR001199">
    <property type="entry name" value="Cyt_B5-like_heme/steroid-bd"/>
</dbReference>
<evidence type="ECO:0000256" key="11">
    <source>
        <dbReference type="SAM" id="MobiDB-lite"/>
    </source>
</evidence>
<organism evidence="14 15">
    <name type="scientific">Allacma fusca</name>
    <dbReference type="NCBI Taxonomy" id="39272"/>
    <lineage>
        <taxon>Eukaryota</taxon>
        <taxon>Metazoa</taxon>
        <taxon>Ecdysozoa</taxon>
        <taxon>Arthropoda</taxon>
        <taxon>Hexapoda</taxon>
        <taxon>Collembola</taxon>
        <taxon>Symphypleona</taxon>
        <taxon>Sminthuridae</taxon>
        <taxon>Allacma</taxon>
    </lineage>
</organism>
<protein>
    <recommendedName>
        <fullName evidence="13">Cytochrome b5 heme-binding domain-containing protein</fullName>
    </recommendedName>
</protein>
<feature type="transmembrane region" description="Helical" evidence="12">
    <location>
        <begin position="322"/>
        <end position="342"/>
    </location>
</feature>
<reference evidence="14" key="1">
    <citation type="submission" date="2021-06" db="EMBL/GenBank/DDBJ databases">
        <authorList>
            <person name="Hodson N. C."/>
            <person name="Mongue J. A."/>
            <person name="Jaron S. K."/>
        </authorList>
    </citation>
    <scope>NUCLEOTIDE SEQUENCE</scope>
</reference>
<keyword evidence="5" id="KW-0479">Metal-binding</keyword>
<dbReference type="Proteomes" id="UP000708208">
    <property type="component" value="Unassembled WGS sequence"/>
</dbReference>
<evidence type="ECO:0000256" key="7">
    <source>
        <dbReference type="ARBA" id="ARBA00023002"/>
    </source>
</evidence>
<dbReference type="PANTHER" id="PTHR19353">
    <property type="entry name" value="FATTY ACID DESATURASE 2"/>
    <property type="match status" value="1"/>
</dbReference>
<evidence type="ECO:0000256" key="12">
    <source>
        <dbReference type="SAM" id="Phobius"/>
    </source>
</evidence>
<sequence>MQRQKPATFEAVSNIHNSNEGILRERKKRTTGIPMSEVAKHNTRSDCWMVIEDKVYDVTSWIDKHPGGDLILSYAGLDATDVFDAFHADSSYKILPAYCIGHVTEHKISPFLQEHRDLRKFLKEENLFVSSKLFYCYKLLFNMSLIALSFIFMINFGTTLWGKALAILTLTFFWQQCGWLSHDLSHHQVFKNRKYNNLAAYFIGNVCQGFSLSWWKQKHNLHHAVPNVAGFDPDIDTLPFLAWSELLIEGELTGIPHFMVKFQYIFFFPLLAAARISWLIQSLLYAYNKGKKNRNLEISALLAHYAWFGYLSFGFISFYEGVVFVLMSQFITGMLLAFAFSLNHNGMSIVDHTNFRISGDMDFSKIQVITGRDIRGGPFNFFHWFMGGLDMQIEHHLFPGLPRHNLKKIQDKVLSKCKQYGIDYHQTGFWEGLQELVSRLKAVSERINSQSMKDQHLEEESRETQKGARHLG</sequence>
<keyword evidence="7" id="KW-0560">Oxidoreductase</keyword>
<dbReference type="CDD" id="cd03506">
    <property type="entry name" value="Delta6-FADS-like"/>
    <property type="match status" value="1"/>
</dbReference>
<comment type="subcellular location">
    <subcellularLocation>
        <location evidence="1">Membrane</location>
        <topology evidence="1">Multi-pass membrane protein</topology>
    </subcellularLocation>
</comment>
<feature type="transmembrane region" description="Helical" evidence="12">
    <location>
        <begin position="298"/>
        <end position="316"/>
    </location>
</feature>
<dbReference type="PROSITE" id="PS50255">
    <property type="entry name" value="CYTOCHROME_B5_2"/>
    <property type="match status" value="1"/>
</dbReference>
<gene>
    <name evidence="14" type="ORF">AFUS01_LOCUS12725</name>
</gene>
<keyword evidence="9" id="KW-0443">Lipid metabolism</keyword>
<keyword evidence="15" id="KW-1185">Reference proteome</keyword>
<dbReference type="FunFam" id="3.10.120.10:FF:000007">
    <property type="entry name" value="Sulfite oxidase, mitochondrial"/>
    <property type="match status" value="1"/>
</dbReference>
<dbReference type="Pfam" id="PF00487">
    <property type="entry name" value="FA_desaturase"/>
    <property type="match status" value="1"/>
</dbReference>
<comment type="caution">
    <text evidence="14">The sequence shown here is derived from an EMBL/GenBank/DDBJ whole genome shotgun (WGS) entry which is preliminary data.</text>
</comment>
<keyword evidence="4 12" id="KW-0812">Transmembrane</keyword>
<keyword evidence="10 12" id="KW-0472">Membrane</keyword>
<feature type="compositionally biased region" description="Basic and acidic residues" evidence="11">
    <location>
        <begin position="453"/>
        <end position="466"/>
    </location>
</feature>
<feature type="transmembrane region" description="Helical" evidence="12">
    <location>
        <begin position="133"/>
        <end position="154"/>
    </location>
</feature>
<dbReference type="GO" id="GO:0016717">
    <property type="term" value="F:oxidoreductase activity, acting on paired donors, with oxidation of a pair of donors resulting in the reduction of molecular oxygen to two molecules of water"/>
    <property type="evidence" value="ECO:0007669"/>
    <property type="project" value="TreeGrafter"/>
</dbReference>
<keyword evidence="6 12" id="KW-1133">Transmembrane helix</keyword>
<dbReference type="PANTHER" id="PTHR19353:SF88">
    <property type="entry name" value="DELTA(5) FATTY ACID DESATURASE FAT-4"/>
    <property type="match status" value="1"/>
</dbReference>
<feature type="domain" description="Cytochrome b5 heme-binding" evidence="13">
    <location>
        <begin position="30"/>
        <end position="104"/>
    </location>
</feature>
<comment type="similarity">
    <text evidence="2">Belongs to the fatty acid desaturase type 1 family.</text>
</comment>
<evidence type="ECO:0000256" key="8">
    <source>
        <dbReference type="ARBA" id="ARBA00023004"/>
    </source>
</evidence>
<dbReference type="AlphaFoldDB" id="A0A8J2P4D5"/>
<dbReference type="Pfam" id="PF00173">
    <property type="entry name" value="Cyt-b5"/>
    <property type="match status" value="1"/>
</dbReference>
<evidence type="ECO:0000259" key="13">
    <source>
        <dbReference type="PROSITE" id="PS50255"/>
    </source>
</evidence>
<evidence type="ECO:0000256" key="10">
    <source>
        <dbReference type="ARBA" id="ARBA00023136"/>
    </source>
</evidence>
<feature type="region of interest" description="Disordered" evidence="11">
    <location>
        <begin position="448"/>
        <end position="472"/>
    </location>
</feature>
<evidence type="ECO:0000256" key="5">
    <source>
        <dbReference type="ARBA" id="ARBA00022723"/>
    </source>
</evidence>
<proteinExistence type="inferred from homology"/>
<dbReference type="GO" id="GO:0006629">
    <property type="term" value="P:lipid metabolic process"/>
    <property type="evidence" value="ECO:0007669"/>
    <property type="project" value="UniProtKB-KW"/>
</dbReference>
<keyword evidence="3" id="KW-0349">Heme</keyword>
<evidence type="ECO:0000313" key="14">
    <source>
        <dbReference type="EMBL" id="CAG7723650.1"/>
    </source>
</evidence>
<accession>A0A8J2P4D5</accession>
<keyword evidence="8" id="KW-0408">Iron</keyword>
<evidence type="ECO:0000256" key="6">
    <source>
        <dbReference type="ARBA" id="ARBA00022989"/>
    </source>
</evidence>
<evidence type="ECO:0000256" key="1">
    <source>
        <dbReference type="ARBA" id="ARBA00004141"/>
    </source>
</evidence>
<evidence type="ECO:0000256" key="3">
    <source>
        <dbReference type="ARBA" id="ARBA00022617"/>
    </source>
</evidence>
<evidence type="ECO:0000313" key="15">
    <source>
        <dbReference type="Proteomes" id="UP000708208"/>
    </source>
</evidence>
<dbReference type="InterPro" id="IPR012171">
    <property type="entry name" value="Fatty_acid_desaturase"/>
</dbReference>
<dbReference type="EMBL" id="CAJVCH010101298">
    <property type="protein sequence ID" value="CAG7723650.1"/>
    <property type="molecule type" value="Genomic_DNA"/>
</dbReference>